<reference evidence="2 3" key="1">
    <citation type="submission" date="2019-01" db="EMBL/GenBank/DDBJ databases">
        <authorList>
            <person name="Chen W.-M."/>
        </authorList>
    </citation>
    <scope>NUCLEOTIDE SEQUENCE [LARGE SCALE GENOMIC DNA]</scope>
    <source>
        <strain evidence="2 3">TLA-22</strain>
    </source>
</reference>
<evidence type="ECO:0000259" key="1">
    <source>
        <dbReference type="Pfam" id="PF09917"/>
    </source>
</evidence>
<dbReference type="OrthoDB" id="9811671at2"/>
<name>A0A437J2P2_9SPHN</name>
<comment type="caution">
    <text evidence="2">The sequence shown here is derived from an EMBL/GenBank/DDBJ whole genome shotgun (WGS) entry which is preliminary data.</text>
</comment>
<feature type="domain" description="DUF2147" evidence="1">
    <location>
        <begin position="8"/>
        <end position="119"/>
    </location>
</feature>
<accession>A0A437J2P2</accession>
<dbReference type="AlphaFoldDB" id="A0A437J2P2"/>
<dbReference type="EMBL" id="RZUL01000018">
    <property type="protein sequence ID" value="RVT38476.1"/>
    <property type="molecule type" value="Genomic_DNA"/>
</dbReference>
<dbReference type="PANTHER" id="PTHR36919:SF2">
    <property type="entry name" value="BLL6627 PROTEIN"/>
    <property type="match status" value="1"/>
</dbReference>
<dbReference type="InterPro" id="IPR019223">
    <property type="entry name" value="DUF2147"/>
</dbReference>
<proteinExistence type="predicted"/>
<evidence type="ECO:0000313" key="2">
    <source>
        <dbReference type="EMBL" id="RVT38476.1"/>
    </source>
</evidence>
<keyword evidence="3" id="KW-1185">Reference proteome</keyword>
<gene>
    <name evidence="2" type="ORF">ENE74_17590</name>
</gene>
<organism evidence="2 3">
    <name type="scientific">Sphingobium algorifonticola</name>
    <dbReference type="NCBI Taxonomy" id="2008318"/>
    <lineage>
        <taxon>Bacteria</taxon>
        <taxon>Pseudomonadati</taxon>
        <taxon>Pseudomonadota</taxon>
        <taxon>Alphaproteobacteria</taxon>
        <taxon>Sphingomonadales</taxon>
        <taxon>Sphingomonadaceae</taxon>
        <taxon>Sphingobium</taxon>
    </lineage>
</organism>
<dbReference type="Proteomes" id="UP000282977">
    <property type="component" value="Unassembled WGS sequence"/>
</dbReference>
<dbReference type="RefSeq" id="WP_127692166.1">
    <property type="nucleotide sequence ID" value="NZ_RZUL01000018.1"/>
</dbReference>
<dbReference type="Pfam" id="PF09917">
    <property type="entry name" value="DUF2147"/>
    <property type="match status" value="1"/>
</dbReference>
<sequence length="121" mass="13426">MPADAAVGRWQTENRHGVVEIARCGSSICGTLLSSDGLRANPQLRDEKNKDAQLRSRPLKDLRILQGFQWKSGSWSGGTIYNAEDGGTYGATVTVIDSDHLRLKGCIVWPLCKTQTWIRLR</sequence>
<protein>
    <submittedName>
        <fullName evidence="2">DUF2147 domain-containing protein</fullName>
    </submittedName>
</protein>
<dbReference type="Gene3D" id="2.40.128.520">
    <property type="match status" value="1"/>
</dbReference>
<evidence type="ECO:0000313" key="3">
    <source>
        <dbReference type="Proteomes" id="UP000282977"/>
    </source>
</evidence>
<dbReference type="PANTHER" id="PTHR36919">
    <property type="entry name" value="BLR1215 PROTEIN"/>
    <property type="match status" value="1"/>
</dbReference>